<keyword evidence="1" id="KW-0479">Metal-binding</keyword>
<evidence type="ECO:0000313" key="2">
    <source>
        <dbReference type="EMBL" id="QOD59412.1"/>
    </source>
</evidence>
<dbReference type="AlphaFoldDB" id="A0A7L8ABQ5"/>
<keyword evidence="3" id="KW-1185">Reference proteome</keyword>
<dbReference type="PANTHER" id="PTHR46124:SF2">
    <property type="entry name" value="D-AMINOACYL-TRNA DEACYLASE"/>
    <property type="match status" value="1"/>
</dbReference>
<organism evidence="2 3">
    <name type="scientific">Polaribacter haliotis</name>
    <dbReference type="NCBI Taxonomy" id="1888915"/>
    <lineage>
        <taxon>Bacteria</taxon>
        <taxon>Pseudomonadati</taxon>
        <taxon>Bacteroidota</taxon>
        <taxon>Flavobacteriia</taxon>
        <taxon>Flavobacteriales</taxon>
        <taxon>Flavobacteriaceae</taxon>
    </lineage>
</organism>
<dbReference type="Proteomes" id="UP000516764">
    <property type="component" value="Chromosome"/>
</dbReference>
<feature type="binding site" evidence="1">
    <location>
        <position position="176"/>
    </location>
    <ligand>
        <name>a divalent metal cation</name>
        <dbReference type="ChEBI" id="CHEBI:60240"/>
        <label>1</label>
    </ligand>
</feature>
<dbReference type="Pfam" id="PF01026">
    <property type="entry name" value="TatD_DNase"/>
    <property type="match status" value="1"/>
</dbReference>
<keyword evidence="2" id="KW-0378">Hydrolase</keyword>
<dbReference type="Gene3D" id="3.20.20.140">
    <property type="entry name" value="Metal-dependent hydrolases"/>
    <property type="match status" value="1"/>
</dbReference>
<accession>A0A7L8ABQ5</accession>
<dbReference type="InterPro" id="IPR032466">
    <property type="entry name" value="Metal_Hydrolase"/>
</dbReference>
<dbReference type="SUPFAM" id="SSF51556">
    <property type="entry name" value="Metallo-dependent hydrolases"/>
    <property type="match status" value="1"/>
</dbReference>
<name>A0A7L8ABQ5_9FLAO</name>
<protein>
    <submittedName>
        <fullName evidence="2">TatD family hydrolase</fullName>
    </submittedName>
</protein>
<dbReference type="PANTHER" id="PTHR46124">
    <property type="entry name" value="D-AMINOACYL-TRNA DEACYLASE"/>
    <property type="match status" value="1"/>
</dbReference>
<proteinExistence type="predicted"/>
<dbReference type="InterPro" id="IPR001130">
    <property type="entry name" value="TatD-like"/>
</dbReference>
<feature type="binding site" evidence="1">
    <location>
        <position position="69"/>
    </location>
    <ligand>
        <name>a divalent metal cation</name>
        <dbReference type="ChEBI" id="CHEBI:60240"/>
        <label>1</label>
    </ligand>
</feature>
<dbReference type="EMBL" id="CP061813">
    <property type="protein sequence ID" value="QOD59412.1"/>
    <property type="molecule type" value="Genomic_DNA"/>
</dbReference>
<dbReference type="RefSeq" id="WP_176397608.1">
    <property type="nucleotide sequence ID" value="NZ_CP061813.1"/>
</dbReference>
<dbReference type="PIRSF" id="PIRSF005902">
    <property type="entry name" value="DNase_TatD"/>
    <property type="match status" value="1"/>
</dbReference>
<evidence type="ECO:0000313" key="3">
    <source>
        <dbReference type="Proteomes" id="UP000516764"/>
    </source>
</evidence>
<dbReference type="KEGG" id="phal:H9I45_08495"/>
<feature type="binding site" evidence="1">
    <location>
        <position position="104"/>
    </location>
    <ligand>
        <name>a divalent metal cation</name>
        <dbReference type="ChEBI" id="CHEBI:60240"/>
        <label>2</label>
    </ligand>
</feature>
<evidence type="ECO:0000256" key="1">
    <source>
        <dbReference type="PIRSR" id="PIRSR005902-1"/>
    </source>
</evidence>
<sequence length="214" mass="24958">MDFINIHTHKKSSVENVFSIENKYPTSVDFSSPFSIGIHPWFINKNKIEEELLIIEERLQHKNCFALGECGLDKITEADFKLQQEVFRKQVKLSEKHNKPLIIHCVKAFQEIIEIKKETKPKQIWILHGFNKNQQVAESLIKNGIILSIGVAVIKTEKLQKVVSEIPLDKLFLETDDSEVAIQEVYKKVANIKRLEVEELQHIIKQNFRNIFRV</sequence>
<gene>
    <name evidence="2" type="ORF">H9I45_08495</name>
</gene>
<feature type="binding site" evidence="1">
    <location>
        <position position="128"/>
    </location>
    <ligand>
        <name>a divalent metal cation</name>
        <dbReference type="ChEBI" id="CHEBI:60240"/>
        <label>2</label>
    </ligand>
</feature>
<dbReference type="GO" id="GO:0046872">
    <property type="term" value="F:metal ion binding"/>
    <property type="evidence" value="ECO:0007669"/>
    <property type="project" value="UniProtKB-KW"/>
</dbReference>
<dbReference type="GO" id="GO:0016788">
    <property type="term" value="F:hydrolase activity, acting on ester bonds"/>
    <property type="evidence" value="ECO:0007669"/>
    <property type="project" value="InterPro"/>
</dbReference>
<reference evidence="2 3" key="1">
    <citation type="journal article" date="2016" name="Int. J. Syst. Evol. Microbiol.">
        <title>Polaribacter haliotis sp. nov., isolated from the gut of abalone Haliotis discus hannai.</title>
        <authorList>
            <person name="Kim Y.O."/>
            <person name="Park I.S."/>
            <person name="Park S."/>
            <person name="Nam B.H."/>
            <person name="Park J.M."/>
            <person name="Kim D.G."/>
            <person name="Yoon J.H."/>
        </authorList>
    </citation>
    <scope>NUCLEOTIDE SEQUENCE [LARGE SCALE GENOMIC DNA]</scope>
    <source>
        <strain evidence="2 3">KCTC 52418</strain>
    </source>
</reference>